<organism evidence="1 2">
    <name type="scientific">Arctium lappa</name>
    <name type="common">Greater burdock</name>
    <name type="synonym">Lappa major</name>
    <dbReference type="NCBI Taxonomy" id="4217"/>
    <lineage>
        <taxon>Eukaryota</taxon>
        <taxon>Viridiplantae</taxon>
        <taxon>Streptophyta</taxon>
        <taxon>Embryophyta</taxon>
        <taxon>Tracheophyta</taxon>
        <taxon>Spermatophyta</taxon>
        <taxon>Magnoliopsida</taxon>
        <taxon>eudicotyledons</taxon>
        <taxon>Gunneridae</taxon>
        <taxon>Pentapetalae</taxon>
        <taxon>asterids</taxon>
        <taxon>campanulids</taxon>
        <taxon>Asterales</taxon>
        <taxon>Asteraceae</taxon>
        <taxon>Carduoideae</taxon>
        <taxon>Cardueae</taxon>
        <taxon>Arctiinae</taxon>
        <taxon>Arctium</taxon>
    </lineage>
</organism>
<name>A0ACB9CP13_ARCLA</name>
<sequence>MKLLEDREVNHHRHETIEENVVIAGFGGTGYENRTDGEIEQAFRACGCEEAQKVKYGSQMLRGSALTWWNIFTSRIEEFVLTKMTWTVFKKKILEEYCNEKEIDLIEEEFRSIKKGNLSVREYTRLFMEKLNLVGHVAPTEKEKV</sequence>
<dbReference type="EMBL" id="CM042050">
    <property type="protein sequence ID" value="KAI3735950.1"/>
    <property type="molecule type" value="Genomic_DNA"/>
</dbReference>
<dbReference type="Proteomes" id="UP001055879">
    <property type="component" value="Linkage Group LG04"/>
</dbReference>
<reference evidence="2" key="1">
    <citation type="journal article" date="2022" name="Mol. Ecol. Resour.">
        <title>The genomes of chicory, endive, great burdock and yacon provide insights into Asteraceae palaeo-polyploidization history and plant inulin production.</title>
        <authorList>
            <person name="Fan W."/>
            <person name="Wang S."/>
            <person name="Wang H."/>
            <person name="Wang A."/>
            <person name="Jiang F."/>
            <person name="Liu H."/>
            <person name="Zhao H."/>
            <person name="Xu D."/>
            <person name="Zhang Y."/>
        </authorList>
    </citation>
    <scope>NUCLEOTIDE SEQUENCE [LARGE SCALE GENOMIC DNA]</scope>
    <source>
        <strain evidence="2">cv. Niubang</strain>
    </source>
</reference>
<gene>
    <name evidence="1" type="ORF">L6452_15477</name>
</gene>
<reference evidence="1 2" key="2">
    <citation type="journal article" date="2022" name="Mol. Ecol. Resour.">
        <title>The genomes of chicory, endive, great burdock and yacon provide insights into Asteraceae paleo-polyploidization history and plant inulin production.</title>
        <authorList>
            <person name="Fan W."/>
            <person name="Wang S."/>
            <person name="Wang H."/>
            <person name="Wang A."/>
            <person name="Jiang F."/>
            <person name="Liu H."/>
            <person name="Zhao H."/>
            <person name="Xu D."/>
            <person name="Zhang Y."/>
        </authorList>
    </citation>
    <scope>NUCLEOTIDE SEQUENCE [LARGE SCALE GENOMIC DNA]</scope>
    <source>
        <strain evidence="2">cv. Niubang</strain>
    </source>
</reference>
<proteinExistence type="predicted"/>
<protein>
    <submittedName>
        <fullName evidence="1">Uncharacterized protein</fullName>
    </submittedName>
</protein>
<evidence type="ECO:0000313" key="1">
    <source>
        <dbReference type="EMBL" id="KAI3735950.1"/>
    </source>
</evidence>
<comment type="caution">
    <text evidence="1">The sequence shown here is derived from an EMBL/GenBank/DDBJ whole genome shotgun (WGS) entry which is preliminary data.</text>
</comment>
<accession>A0ACB9CP13</accession>
<keyword evidence="2" id="KW-1185">Reference proteome</keyword>
<evidence type="ECO:0000313" key="2">
    <source>
        <dbReference type="Proteomes" id="UP001055879"/>
    </source>
</evidence>